<dbReference type="EMBL" id="WSFT01000013">
    <property type="protein sequence ID" value="MBS4537139.1"/>
    <property type="molecule type" value="Genomic_DNA"/>
</dbReference>
<keyword evidence="6 7" id="KW-0560">Oxidoreductase</keyword>
<dbReference type="PANTHER" id="PTHR48069">
    <property type="entry name" value="DIHYDROFOLATE REDUCTASE"/>
    <property type="match status" value="1"/>
</dbReference>
<dbReference type="GO" id="GO:0046654">
    <property type="term" value="P:tetrahydrofolate biosynthetic process"/>
    <property type="evidence" value="ECO:0007669"/>
    <property type="project" value="InterPro"/>
</dbReference>
<evidence type="ECO:0000256" key="4">
    <source>
        <dbReference type="ARBA" id="ARBA00022563"/>
    </source>
</evidence>
<dbReference type="PRINTS" id="PR00070">
    <property type="entry name" value="DHFR"/>
</dbReference>
<dbReference type="AlphaFoldDB" id="A0A942UUQ2"/>
<keyword evidence="5 7" id="KW-0521">NADP</keyword>
<dbReference type="PANTHER" id="PTHR48069:SF3">
    <property type="entry name" value="DIHYDROFOLATE REDUCTASE"/>
    <property type="match status" value="1"/>
</dbReference>
<evidence type="ECO:0000256" key="3">
    <source>
        <dbReference type="ARBA" id="ARBA00012856"/>
    </source>
</evidence>
<dbReference type="InterPro" id="IPR024072">
    <property type="entry name" value="DHFR-like_dom_sf"/>
</dbReference>
<dbReference type="Pfam" id="PF00186">
    <property type="entry name" value="DHFR_1"/>
    <property type="match status" value="1"/>
</dbReference>
<dbReference type="InterPro" id="IPR012259">
    <property type="entry name" value="DHFR"/>
</dbReference>
<evidence type="ECO:0000259" key="8">
    <source>
        <dbReference type="PROSITE" id="PS51330"/>
    </source>
</evidence>
<feature type="domain" description="DHFR" evidence="8">
    <location>
        <begin position="2"/>
        <end position="162"/>
    </location>
</feature>
<evidence type="ECO:0000313" key="9">
    <source>
        <dbReference type="EMBL" id="MBS4537139.1"/>
    </source>
</evidence>
<dbReference type="SUPFAM" id="SSF53597">
    <property type="entry name" value="Dihydrofolate reductase-like"/>
    <property type="match status" value="1"/>
</dbReference>
<dbReference type="PROSITE" id="PS51330">
    <property type="entry name" value="DHFR_2"/>
    <property type="match status" value="1"/>
</dbReference>
<dbReference type="InterPro" id="IPR001796">
    <property type="entry name" value="DHFR_dom"/>
</dbReference>
<evidence type="ECO:0000313" key="10">
    <source>
        <dbReference type="Proteomes" id="UP000724672"/>
    </source>
</evidence>
<evidence type="ECO:0000256" key="1">
    <source>
        <dbReference type="ARBA" id="ARBA00004903"/>
    </source>
</evidence>
<dbReference type="CDD" id="cd00209">
    <property type="entry name" value="DHFR"/>
    <property type="match status" value="1"/>
</dbReference>
<comment type="similarity">
    <text evidence="2 7">Belongs to the dihydrofolate reductase family.</text>
</comment>
<name>A0A942UUQ2_9FIRM</name>
<dbReference type="EC" id="1.5.1.3" evidence="3 7"/>
<dbReference type="Gene3D" id="3.40.430.10">
    <property type="entry name" value="Dihydrofolate Reductase, subunit A"/>
    <property type="match status" value="1"/>
</dbReference>
<accession>A0A942UUQ2</accession>
<dbReference type="GO" id="GO:0006730">
    <property type="term" value="P:one-carbon metabolic process"/>
    <property type="evidence" value="ECO:0007669"/>
    <property type="project" value="UniProtKB-KW"/>
</dbReference>
<comment type="pathway">
    <text evidence="1 7">Cofactor biosynthesis; tetrahydrofolate biosynthesis; 5,6,7,8-tetrahydrofolate from 7,8-dihydrofolate: step 1/1.</text>
</comment>
<dbReference type="RefSeq" id="WP_203365070.1">
    <property type="nucleotide sequence ID" value="NZ_WSFT01000013.1"/>
</dbReference>
<gene>
    <name evidence="9" type="ORF">GOQ27_01615</name>
</gene>
<dbReference type="GO" id="GO:0046452">
    <property type="term" value="P:dihydrofolate metabolic process"/>
    <property type="evidence" value="ECO:0007669"/>
    <property type="project" value="TreeGrafter"/>
</dbReference>
<evidence type="ECO:0000256" key="5">
    <source>
        <dbReference type="ARBA" id="ARBA00022857"/>
    </source>
</evidence>
<dbReference type="Proteomes" id="UP000724672">
    <property type="component" value="Unassembled WGS sequence"/>
</dbReference>
<sequence length="163" mass="18999">MNISMIVALDKNNGIGNENKLLAHIPEDLKYFKNVTNGQIIVMGYNTYLSLPKRPLPNRINIVLTRKNINLDGAIVVNSIDRLLDHLKEYKDKEIFICGGASIYEQMMPYSNKLYITHIFNEFSADTFFPKIEEEEWNIDSISGDFENIYNKYPHVFTIYKRK</sequence>
<dbReference type="GO" id="GO:0050661">
    <property type="term" value="F:NADP binding"/>
    <property type="evidence" value="ECO:0007669"/>
    <property type="project" value="InterPro"/>
</dbReference>
<evidence type="ECO:0000256" key="7">
    <source>
        <dbReference type="PIRNR" id="PIRNR000194"/>
    </source>
</evidence>
<evidence type="ECO:0000256" key="6">
    <source>
        <dbReference type="ARBA" id="ARBA00023002"/>
    </source>
</evidence>
<dbReference type="GO" id="GO:0005829">
    <property type="term" value="C:cytosol"/>
    <property type="evidence" value="ECO:0007669"/>
    <property type="project" value="TreeGrafter"/>
</dbReference>
<evidence type="ECO:0000256" key="2">
    <source>
        <dbReference type="ARBA" id="ARBA00009539"/>
    </source>
</evidence>
<keyword evidence="4 7" id="KW-0554">One-carbon metabolism</keyword>
<keyword evidence="10" id="KW-1185">Reference proteome</keyword>
<comment type="catalytic activity">
    <reaction evidence="7">
        <text>(6S)-5,6,7,8-tetrahydrofolate + NADP(+) = 7,8-dihydrofolate + NADPH + H(+)</text>
        <dbReference type="Rhea" id="RHEA:15009"/>
        <dbReference type="ChEBI" id="CHEBI:15378"/>
        <dbReference type="ChEBI" id="CHEBI:57451"/>
        <dbReference type="ChEBI" id="CHEBI:57453"/>
        <dbReference type="ChEBI" id="CHEBI:57783"/>
        <dbReference type="ChEBI" id="CHEBI:58349"/>
        <dbReference type="EC" id="1.5.1.3"/>
    </reaction>
</comment>
<dbReference type="GO" id="GO:0004146">
    <property type="term" value="F:dihydrofolate reductase activity"/>
    <property type="evidence" value="ECO:0007669"/>
    <property type="project" value="UniProtKB-EC"/>
</dbReference>
<comment type="function">
    <text evidence="7">Key enzyme in folate metabolism. Catalyzes an essential reaction for de novo glycine and purine synthesis, and for DNA precursor synthesis.</text>
</comment>
<protein>
    <recommendedName>
        <fullName evidence="3 7">Dihydrofolate reductase</fullName>
        <ecNumber evidence="3 7">1.5.1.3</ecNumber>
    </recommendedName>
</protein>
<comment type="caution">
    <text evidence="9">The sequence shown here is derived from an EMBL/GenBank/DDBJ whole genome shotgun (WGS) entry which is preliminary data.</text>
</comment>
<organism evidence="9 10">
    <name type="scientific">Anaeromonas frigoriresistens</name>
    <dbReference type="NCBI Taxonomy" id="2683708"/>
    <lineage>
        <taxon>Bacteria</taxon>
        <taxon>Bacillati</taxon>
        <taxon>Bacillota</taxon>
        <taxon>Tissierellia</taxon>
        <taxon>Tissierellales</taxon>
        <taxon>Thermohalobacteraceae</taxon>
        <taxon>Anaeromonas</taxon>
    </lineage>
</organism>
<dbReference type="PIRSF" id="PIRSF000194">
    <property type="entry name" value="DHFR"/>
    <property type="match status" value="1"/>
</dbReference>
<reference evidence="9" key="1">
    <citation type="submission" date="2019-12" db="EMBL/GenBank/DDBJ databases">
        <title>Clostridiaceae gen. nov. sp. nov., isolated from sediment in Xinjiang, China.</title>
        <authorList>
            <person name="Zhang R."/>
        </authorList>
    </citation>
    <scope>NUCLEOTIDE SEQUENCE</scope>
    <source>
        <strain evidence="9">D2Q-11</strain>
    </source>
</reference>
<proteinExistence type="inferred from homology"/>
<dbReference type="GO" id="GO:0046655">
    <property type="term" value="P:folic acid metabolic process"/>
    <property type="evidence" value="ECO:0007669"/>
    <property type="project" value="TreeGrafter"/>
</dbReference>